<dbReference type="Proteomes" id="UP000254808">
    <property type="component" value="Chromosome"/>
</dbReference>
<dbReference type="KEGG" id="cprv:CYPRO_3128"/>
<sequence length="44" mass="4896">MGGYSSSLRALRVTLRGLRGKKTEAESFSDLNIQALHKLQTFLT</sequence>
<proteinExistence type="predicted"/>
<reference evidence="1 2" key="1">
    <citation type="submission" date="2018-03" db="EMBL/GenBank/DDBJ databases">
        <title>Phenotypic and genomic properties of Cyclonatronum proteinivorum gen. nov., sp. nov., a haloalkaliphilic bacteroidete from soda lakes possessing Na+-translocating rhodopsin.</title>
        <authorList>
            <person name="Toshchakov S.V."/>
            <person name="Korzhenkov A."/>
            <person name="Samarov N.I."/>
            <person name="Kublanov I.V."/>
            <person name="Muntyan M.S."/>
            <person name="Sorokin D.Y."/>
        </authorList>
    </citation>
    <scope>NUCLEOTIDE SEQUENCE [LARGE SCALE GENOMIC DNA]</scope>
    <source>
        <strain evidence="1 2">Omega</strain>
    </source>
</reference>
<accession>A0A345UPG1</accession>
<keyword evidence="2" id="KW-1185">Reference proteome</keyword>
<dbReference type="AlphaFoldDB" id="A0A345UPG1"/>
<gene>
    <name evidence="1" type="ORF">CYPRO_3128</name>
</gene>
<evidence type="ECO:0000313" key="2">
    <source>
        <dbReference type="Proteomes" id="UP000254808"/>
    </source>
</evidence>
<protein>
    <submittedName>
        <fullName evidence="1">Uncharacterized protein</fullName>
    </submittedName>
</protein>
<evidence type="ECO:0000313" key="1">
    <source>
        <dbReference type="EMBL" id="AXJ02363.1"/>
    </source>
</evidence>
<name>A0A345UPG1_9BACT</name>
<organism evidence="1 2">
    <name type="scientific">Cyclonatronum proteinivorum</name>
    <dbReference type="NCBI Taxonomy" id="1457365"/>
    <lineage>
        <taxon>Bacteria</taxon>
        <taxon>Pseudomonadati</taxon>
        <taxon>Balneolota</taxon>
        <taxon>Balneolia</taxon>
        <taxon>Balneolales</taxon>
        <taxon>Cyclonatronaceae</taxon>
        <taxon>Cyclonatronum</taxon>
    </lineage>
</organism>
<dbReference type="EMBL" id="CP027806">
    <property type="protein sequence ID" value="AXJ02363.1"/>
    <property type="molecule type" value="Genomic_DNA"/>
</dbReference>